<reference evidence="9" key="1">
    <citation type="submission" date="2021-02" db="EMBL/GenBank/DDBJ databases">
        <authorList>
            <person name="Nowell W R."/>
        </authorList>
    </citation>
    <scope>NUCLEOTIDE SEQUENCE</scope>
</reference>
<protein>
    <recommendedName>
        <fullName evidence="2">PiggyBac transposable element-derived protein domain-containing protein</fullName>
    </recommendedName>
</protein>
<name>A0A821BI23_9BILA</name>
<evidence type="ECO:0000313" key="5">
    <source>
        <dbReference type="EMBL" id="CAF3546264.1"/>
    </source>
</evidence>
<evidence type="ECO:0000313" key="12">
    <source>
        <dbReference type="Proteomes" id="UP000663873"/>
    </source>
</evidence>
<dbReference type="EMBL" id="CAJNXB010002385">
    <property type="protein sequence ID" value="CAF3239727.1"/>
    <property type="molecule type" value="Genomic_DNA"/>
</dbReference>
<dbReference type="Proteomes" id="UP000663833">
    <property type="component" value="Unassembled WGS sequence"/>
</dbReference>
<dbReference type="EMBL" id="CAJOBO010003500">
    <property type="protein sequence ID" value="CAF4494795.1"/>
    <property type="molecule type" value="Genomic_DNA"/>
</dbReference>
<evidence type="ECO:0000313" key="11">
    <source>
        <dbReference type="Proteomes" id="UP000663862"/>
    </source>
</evidence>
<dbReference type="Proteomes" id="UP000663872">
    <property type="component" value="Unassembled WGS sequence"/>
</dbReference>
<evidence type="ECO:0000313" key="4">
    <source>
        <dbReference type="EMBL" id="CAF3285137.1"/>
    </source>
</evidence>
<evidence type="ECO:0000313" key="10">
    <source>
        <dbReference type="EMBL" id="CAF4760960.1"/>
    </source>
</evidence>
<dbReference type="Pfam" id="PF13843">
    <property type="entry name" value="DDE_Tnp_1_7"/>
    <property type="match status" value="1"/>
</dbReference>
<evidence type="ECO:0000256" key="1">
    <source>
        <dbReference type="SAM" id="MobiDB-lite"/>
    </source>
</evidence>
<feature type="domain" description="PiggyBac transposable element-derived protein" evidence="2">
    <location>
        <begin position="10"/>
        <end position="170"/>
    </location>
</feature>
<dbReference type="Proteomes" id="UP000663862">
    <property type="component" value="Unassembled WGS sequence"/>
</dbReference>
<sequence length="245" mass="27805">MIGYKGTTPHTSFRQFTSEKLTKREFKVWTRCGIPAFVYEMILHYGTSKTVSNGLVLSDLSSKPITCRSTTTTTAMNNTKSLDTARETLLKQFGFLVLAVLDLVKDAPAGSSIFIDNYFASCKLIKTLAQLGYGVTCTLRSNQLQKCPISTEKQFAKKKRGYYEYFISDNNTCIVIIMNCRRRRRDSNSYNSTSHGSFRLFHFKSKIAKFLLRKPKIQLLSTTPDNPTANDSHHDEENEPPPKNL</sequence>
<comment type="caution">
    <text evidence="9">The sequence shown here is derived from an EMBL/GenBank/DDBJ whole genome shotgun (WGS) entry which is preliminary data.</text>
</comment>
<evidence type="ECO:0000259" key="2">
    <source>
        <dbReference type="Pfam" id="PF13843"/>
    </source>
</evidence>
<feature type="region of interest" description="Disordered" evidence="1">
    <location>
        <begin position="221"/>
        <end position="245"/>
    </location>
</feature>
<evidence type="ECO:0000313" key="8">
    <source>
        <dbReference type="EMBL" id="CAF4494795.1"/>
    </source>
</evidence>
<dbReference type="Proteomes" id="UP000663869">
    <property type="component" value="Unassembled WGS sequence"/>
</dbReference>
<dbReference type="Proteomes" id="UP000663825">
    <property type="component" value="Unassembled WGS sequence"/>
</dbReference>
<dbReference type="EMBL" id="CAJNYD010000666">
    <property type="protein sequence ID" value="CAF3285137.1"/>
    <property type="molecule type" value="Genomic_DNA"/>
</dbReference>
<dbReference type="EMBL" id="CAJOBP010003551">
    <property type="protein sequence ID" value="CAF4409727.1"/>
    <property type="molecule type" value="Genomic_DNA"/>
</dbReference>
<dbReference type="EMBL" id="CAJOBQ010003050">
    <property type="protein sequence ID" value="CAF4591503.1"/>
    <property type="molecule type" value="Genomic_DNA"/>
</dbReference>
<dbReference type="AlphaFoldDB" id="A0A821BI23"/>
<dbReference type="EMBL" id="CAJNYU010003773">
    <property type="protein sequence ID" value="CAF3700610.1"/>
    <property type="molecule type" value="Genomic_DNA"/>
</dbReference>
<dbReference type="Proteomes" id="UP000663873">
    <property type="component" value="Unassembled WGS sequence"/>
</dbReference>
<keyword evidence="12" id="KW-1185">Reference proteome</keyword>
<proteinExistence type="predicted"/>
<evidence type="ECO:0000313" key="7">
    <source>
        <dbReference type="EMBL" id="CAF4409727.1"/>
    </source>
</evidence>
<feature type="compositionally biased region" description="Polar residues" evidence="1">
    <location>
        <begin position="221"/>
        <end position="230"/>
    </location>
</feature>
<dbReference type="OrthoDB" id="123207at2759"/>
<dbReference type="PANTHER" id="PTHR47272">
    <property type="entry name" value="DDE_TNP_1_7 DOMAIN-CONTAINING PROTEIN"/>
    <property type="match status" value="1"/>
</dbReference>
<evidence type="ECO:0000313" key="3">
    <source>
        <dbReference type="EMBL" id="CAF3239727.1"/>
    </source>
</evidence>
<dbReference type="PANTHER" id="PTHR47272:SF1">
    <property type="entry name" value="PIGGYBAC TRANSPOSABLE ELEMENT-DERIVED PROTEIN 3-LIKE"/>
    <property type="match status" value="1"/>
</dbReference>
<dbReference type="Proteomes" id="UP000663851">
    <property type="component" value="Unassembled WGS sequence"/>
</dbReference>
<dbReference type="Proteomes" id="UP000663848">
    <property type="component" value="Unassembled WGS sequence"/>
</dbReference>
<gene>
    <name evidence="6" type="ORF">FME351_LOCUS27691</name>
    <name evidence="5" type="ORF">GRG538_LOCUS20010</name>
    <name evidence="8" type="ORF">HFQ381_LOCUS27313</name>
    <name evidence="4" type="ORF">LUA448_LOCUS6806</name>
    <name evidence="10" type="ORF">QYT958_LOCUS21618</name>
    <name evidence="3" type="ORF">TIS948_LOCUS14565</name>
    <name evidence="9" type="ORF">TSG867_LOCUS27235</name>
    <name evidence="7" type="ORF">UJA718_LOCUS19727</name>
</gene>
<organism evidence="9 11">
    <name type="scientific">Rotaria socialis</name>
    <dbReference type="NCBI Taxonomy" id="392032"/>
    <lineage>
        <taxon>Eukaryota</taxon>
        <taxon>Metazoa</taxon>
        <taxon>Spiralia</taxon>
        <taxon>Gnathifera</taxon>
        <taxon>Rotifera</taxon>
        <taxon>Eurotatoria</taxon>
        <taxon>Bdelloidea</taxon>
        <taxon>Philodinida</taxon>
        <taxon>Philodinidae</taxon>
        <taxon>Rotaria</taxon>
    </lineage>
</organism>
<accession>A0A821BI23</accession>
<dbReference type="InterPro" id="IPR029526">
    <property type="entry name" value="PGBD"/>
</dbReference>
<evidence type="ECO:0000313" key="6">
    <source>
        <dbReference type="EMBL" id="CAF3700610.1"/>
    </source>
</evidence>
<dbReference type="EMBL" id="CAJOBR010003983">
    <property type="protein sequence ID" value="CAF4760960.1"/>
    <property type="molecule type" value="Genomic_DNA"/>
</dbReference>
<evidence type="ECO:0000313" key="9">
    <source>
        <dbReference type="EMBL" id="CAF4591503.1"/>
    </source>
</evidence>
<dbReference type="EMBL" id="CAJNYT010003280">
    <property type="protein sequence ID" value="CAF3546264.1"/>
    <property type="molecule type" value="Genomic_DNA"/>
</dbReference>